<dbReference type="Proteomes" id="UP000789759">
    <property type="component" value="Unassembled WGS sequence"/>
</dbReference>
<reference evidence="2" key="1">
    <citation type="submission" date="2021-06" db="EMBL/GenBank/DDBJ databases">
        <authorList>
            <person name="Kallberg Y."/>
            <person name="Tangrot J."/>
            <person name="Rosling A."/>
        </authorList>
    </citation>
    <scope>NUCLEOTIDE SEQUENCE</scope>
    <source>
        <strain evidence="2">FL966</strain>
    </source>
</reference>
<dbReference type="InterPro" id="IPR012336">
    <property type="entry name" value="Thioredoxin-like_fold"/>
</dbReference>
<gene>
    <name evidence="2" type="ORF">CPELLU_LOCUS17532</name>
</gene>
<keyword evidence="3" id="KW-1185">Reference proteome</keyword>
<evidence type="ECO:0000259" key="1">
    <source>
        <dbReference type="Pfam" id="PF13462"/>
    </source>
</evidence>
<dbReference type="Pfam" id="PF13462">
    <property type="entry name" value="Thioredoxin_4"/>
    <property type="match status" value="1"/>
</dbReference>
<evidence type="ECO:0000313" key="2">
    <source>
        <dbReference type="EMBL" id="CAG8798661.1"/>
    </source>
</evidence>
<evidence type="ECO:0000313" key="3">
    <source>
        <dbReference type="Proteomes" id="UP000789759"/>
    </source>
</evidence>
<accession>A0A9N9JV12</accession>
<sequence length="218" mass="24885">MALAPQFAGHRWGVSTAPHVLEAYLDYVCPFSARLFMRLRNEVFPFIEKEYPGQIQFLFRQQVQPWHPCSSIVHEIFININILTKAALAVERIDKSQFLDFSAKLFEVQKEYFDESVQALTRSQINNSLARHANLIGISSDQFISLIDIPTTSTVSEARNQGNKVSADLKWHIKLGRQNGIHVSPTVLFDGLIDDSISSGWTLAQWQEWLSKKLEKLP</sequence>
<dbReference type="PANTHER" id="PTHR33875">
    <property type="entry name" value="OS09G0542200 PROTEIN"/>
    <property type="match status" value="1"/>
</dbReference>
<protein>
    <submittedName>
        <fullName evidence="2">6368_t:CDS:1</fullName>
    </submittedName>
</protein>
<name>A0A9N9JV12_9GLOM</name>
<dbReference type="SUPFAM" id="SSF52833">
    <property type="entry name" value="Thioredoxin-like"/>
    <property type="match status" value="1"/>
</dbReference>
<dbReference type="InterPro" id="IPR036249">
    <property type="entry name" value="Thioredoxin-like_sf"/>
</dbReference>
<comment type="caution">
    <text evidence="2">The sequence shown here is derived from an EMBL/GenBank/DDBJ whole genome shotgun (WGS) entry which is preliminary data.</text>
</comment>
<dbReference type="EMBL" id="CAJVQA010030154">
    <property type="protein sequence ID" value="CAG8798661.1"/>
    <property type="molecule type" value="Genomic_DNA"/>
</dbReference>
<dbReference type="AlphaFoldDB" id="A0A9N9JV12"/>
<dbReference type="Gene3D" id="3.40.30.10">
    <property type="entry name" value="Glutaredoxin"/>
    <property type="match status" value="1"/>
</dbReference>
<dbReference type="OrthoDB" id="37297at2759"/>
<proteinExistence type="predicted"/>
<feature type="domain" description="Thioredoxin-like fold" evidence="1">
    <location>
        <begin position="10"/>
        <end position="194"/>
    </location>
</feature>
<organism evidence="2 3">
    <name type="scientific">Cetraspora pellucida</name>
    <dbReference type="NCBI Taxonomy" id="1433469"/>
    <lineage>
        <taxon>Eukaryota</taxon>
        <taxon>Fungi</taxon>
        <taxon>Fungi incertae sedis</taxon>
        <taxon>Mucoromycota</taxon>
        <taxon>Glomeromycotina</taxon>
        <taxon>Glomeromycetes</taxon>
        <taxon>Diversisporales</taxon>
        <taxon>Gigasporaceae</taxon>
        <taxon>Cetraspora</taxon>
    </lineage>
</organism>
<dbReference type="PANTHER" id="PTHR33875:SF2">
    <property type="entry name" value="ACR183CP"/>
    <property type="match status" value="1"/>
</dbReference>